<comment type="caution">
    <text evidence="7">The sequence shown here is derived from an EMBL/GenBank/DDBJ whole genome shotgun (WGS) entry which is preliminary data.</text>
</comment>
<dbReference type="NCBIfam" id="TIGR02937">
    <property type="entry name" value="sigma70-ECF"/>
    <property type="match status" value="1"/>
</dbReference>
<dbReference type="Gene3D" id="1.10.1740.10">
    <property type="match status" value="1"/>
</dbReference>
<proteinExistence type="inferred from homology"/>
<dbReference type="Pfam" id="PF08281">
    <property type="entry name" value="Sigma70_r4_2"/>
    <property type="match status" value="1"/>
</dbReference>
<evidence type="ECO:0000256" key="3">
    <source>
        <dbReference type="ARBA" id="ARBA00023082"/>
    </source>
</evidence>
<dbReference type="GO" id="GO:0006352">
    <property type="term" value="P:DNA-templated transcription initiation"/>
    <property type="evidence" value="ECO:0007669"/>
    <property type="project" value="InterPro"/>
</dbReference>
<dbReference type="InterPro" id="IPR013325">
    <property type="entry name" value="RNA_pol_sigma_r2"/>
</dbReference>
<comment type="similarity">
    <text evidence="1">Belongs to the sigma-70 factor family. ECF subfamily.</text>
</comment>
<name>A0A259U4D2_9BACT</name>
<dbReference type="EMBL" id="MQWB01000001">
    <property type="protein sequence ID" value="OZC04782.1"/>
    <property type="molecule type" value="Genomic_DNA"/>
</dbReference>
<evidence type="ECO:0000313" key="7">
    <source>
        <dbReference type="EMBL" id="OZC04782.1"/>
    </source>
</evidence>
<dbReference type="PANTHER" id="PTHR43133:SF8">
    <property type="entry name" value="RNA POLYMERASE SIGMA FACTOR HI_1459-RELATED"/>
    <property type="match status" value="1"/>
</dbReference>
<protein>
    <recommendedName>
        <fullName evidence="6">RNA polymerase sigma factor 70 region 4 type 2 domain-containing protein</fullName>
    </recommendedName>
</protein>
<evidence type="ECO:0000313" key="8">
    <source>
        <dbReference type="Proteomes" id="UP000216446"/>
    </source>
</evidence>
<dbReference type="AlphaFoldDB" id="A0A259U4D2"/>
<keyword evidence="8" id="KW-1185">Reference proteome</keyword>
<dbReference type="InterPro" id="IPR013249">
    <property type="entry name" value="RNA_pol_sigma70_r4_t2"/>
</dbReference>
<dbReference type="SUPFAM" id="SSF88946">
    <property type="entry name" value="Sigma2 domain of RNA polymerase sigma factors"/>
    <property type="match status" value="1"/>
</dbReference>
<evidence type="ECO:0000259" key="6">
    <source>
        <dbReference type="Pfam" id="PF08281"/>
    </source>
</evidence>
<dbReference type="Gene3D" id="1.10.10.10">
    <property type="entry name" value="Winged helix-like DNA-binding domain superfamily/Winged helix DNA-binding domain"/>
    <property type="match status" value="1"/>
</dbReference>
<dbReference type="Proteomes" id="UP000216446">
    <property type="component" value="Unassembled WGS sequence"/>
</dbReference>
<dbReference type="CDD" id="cd06171">
    <property type="entry name" value="Sigma70_r4"/>
    <property type="match status" value="1"/>
</dbReference>
<dbReference type="SUPFAM" id="SSF88659">
    <property type="entry name" value="Sigma3 and sigma4 domains of RNA polymerase sigma factors"/>
    <property type="match status" value="1"/>
</dbReference>
<dbReference type="InterPro" id="IPR039425">
    <property type="entry name" value="RNA_pol_sigma-70-like"/>
</dbReference>
<keyword evidence="4" id="KW-0238">DNA-binding</keyword>
<dbReference type="InterPro" id="IPR036388">
    <property type="entry name" value="WH-like_DNA-bd_sf"/>
</dbReference>
<keyword evidence="2" id="KW-0805">Transcription regulation</keyword>
<dbReference type="PANTHER" id="PTHR43133">
    <property type="entry name" value="RNA POLYMERASE ECF-TYPE SIGMA FACTO"/>
    <property type="match status" value="1"/>
</dbReference>
<evidence type="ECO:0000256" key="4">
    <source>
        <dbReference type="ARBA" id="ARBA00023125"/>
    </source>
</evidence>
<evidence type="ECO:0000256" key="2">
    <source>
        <dbReference type="ARBA" id="ARBA00023015"/>
    </source>
</evidence>
<keyword evidence="5" id="KW-0804">Transcription</keyword>
<sequence length="152" mass="16822">MDALLQRAYRFALSLTHDENEARDIVQDASLSVARRGGPWHAGYLLTAVRNRFLDLRRRPALFDHEVDTAALDDPADTPSPDDTAPFAAVALGDALGLLREDEREVLFLHAVEGLTASEIGAITNRPRGTVLSLLHRTKKKLRARLGDAYRP</sequence>
<evidence type="ECO:0000256" key="1">
    <source>
        <dbReference type="ARBA" id="ARBA00010641"/>
    </source>
</evidence>
<keyword evidence="3" id="KW-0731">Sigma factor</keyword>
<dbReference type="InterPro" id="IPR014284">
    <property type="entry name" value="RNA_pol_sigma-70_dom"/>
</dbReference>
<accession>A0A259U4D2</accession>
<organism evidence="7 8">
    <name type="scientific">Rubricoccus marinus</name>
    <dbReference type="NCBI Taxonomy" id="716817"/>
    <lineage>
        <taxon>Bacteria</taxon>
        <taxon>Pseudomonadati</taxon>
        <taxon>Rhodothermota</taxon>
        <taxon>Rhodothermia</taxon>
        <taxon>Rhodothermales</taxon>
        <taxon>Rubricoccaceae</taxon>
        <taxon>Rubricoccus</taxon>
    </lineage>
</organism>
<dbReference type="GO" id="GO:0003677">
    <property type="term" value="F:DNA binding"/>
    <property type="evidence" value="ECO:0007669"/>
    <property type="project" value="UniProtKB-KW"/>
</dbReference>
<evidence type="ECO:0000256" key="5">
    <source>
        <dbReference type="ARBA" id="ARBA00023163"/>
    </source>
</evidence>
<gene>
    <name evidence="7" type="ORF">BSZ36_16340</name>
</gene>
<dbReference type="GO" id="GO:0016987">
    <property type="term" value="F:sigma factor activity"/>
    <property type="evidence" value="ECO:0007669"/>
    <property type="project" value="UniProtKB-KW"/>
</dbReference>
<feature type="domain" description="RNA polymerase sigma factor 70 region 4 type 2" evidence="6">
    <location>
        <begin position="91"/>
        <end position="142"/>
    </location>
</feature>
<reference evidence="7 8" key="1">
    <citation type="submission" date="2016-11" db="EMBL/GenBank/DDBJ databases">
        <title>Study of marine rhodopsin-containing bacteria.</title>
        <authorList>
            <person name="Yoshizawa S."/>
            <person name="Kumagai Y."/>
            <person name="Kogure K."/>
        </authorList>
    </citation>
    <scope>NUCLEOTIDE SEQUENCE [LARGE SCALE GENOMIC DNA]</scope>
    <source>
        <strain evidence="7 8">SG-29</strain>
    </source>
</reference>
<dbReference type="InParanoid" id="A0A259U4D2"/>
<dbReference type="InterPro" id="IPR013324">
    <property type="entry name" value="RNA_pol_sigma_r3/r4-like"/>
</dbReference>